<protein>
    <recommendedName>
        <fullName evidence="8">Phosphate-specific transport system accessory protein PhoU</fullName>
    </recommendedName>
</protein>
<evidence type="ECO:0000256" key="5">
    <source>
        <dbReference type="ARBA" id="ARBA00022490"/>
    </source>
</evidence>
<dbReference type="EMBL" id="FNIN01000009">
    <property type="protein sequence ID" value="SDN85372.1"/>
    <property type="molecule type" value="Genomic_DNA"/>
</dbReference>
<comment type="function">
    <text evidence="7 8">Plays a role in the regulation of phosphate uptake.</text>
</comment>
<dbReference type="GO" id="GO:0030643">
    <property type="term" value="P:intracellular phosphate ion homeostasis"/>
    <property type="evidence" value="ECO:0007669"/>
    <property type="project" value="InterPro"/>
</dbReference>
<dbReference type="GO" id="GO:0006817">
    <property type="term" value="P:phosphate ion transport"/>
    <property type="evidence" value="ECO:0007669"/>
    <property type="project" value="UniProtKB-KW"/>
</dbReference>
<dbReference type="PANTHER" id="PTHR42930:SF3">
    <property type="entry name" value="PHOSPHATE-SPECIFIC TRANSPORT SYSTEM ACCESSORY PROTEIN PHOU"/>
    <property type="match status" value="1"/>
</dbReference>
<dbReference type="InterPro" id="IPR038078">
    <property type="entry name" value="PhoU-like_sf"/>
</dbReference>
<organism evidence="10 11">
    <name type="scientific">Desulfonauticus submarinus</name>
    <dbReference type="NCBI Taxonomy" id="206665"/>
    <lineage>
        <taxon>Bacteria</taxon>
        <taxon>Pseudomonadati</taxon>
        <taxon>Thermodesulfobacteriota</taxon>
        <taxon>Desulfovibrionia</taxon>
        <taxon>Desulfovibrionales</taxon>
        <taxon>Desulfonauticaceae</taxon>
        <taxon>Desulfonauticus</taxon>
    </lineage>
</organism>
<evidence type="ECO:0000256" key="2">
    <source>
        <dbReference type="ARBA" id="ARBA00008107"/>
    </source>
</evidence>
<evidence type="ECO:0000256" key="6">
    <source>
        <dbReference type="ARBA" id="ARBA00022592"/>
    </source>
</evidence>
<dbReference type="STRING" id="206665.SAMN04488516_10931"/>
<dbReference type="PANTHER" id="PTHR42930">
    <property type="entry name" value="PHOSPHATE-SPECIFIC TRANSPORT SYSTEM ACCESSORY PROTEIN PHOU"/>
    <property type="match status" value="1"/>
</dbReference>
<evidence type="ECO:0000256" key="1">
    <source>
        <dbReference type="ARBA" id="ARBA00004496"/>
    </source>
</evidence>
<accession>A0A1H0ESN0</accession>
<evidence type="ECO:0000256" key="7">
    <source>
        <dbReference type="ARBA" id="ARBA00056181"/>
    </source>
</evidence>
<dbReference type="FunFam" id="1.20.58.220:FF:000004">
    <property type="entry name" value="Phosphate-specific transport system accessory protein PhoU"/>
    <property type="match status" value="1"/>
</dbReference>
<keyword evidence="11" id="KW-1185">Reference proteome</keyword>
<evidence type="ECO:0000259" key="9">
    <source>
        <dbReference type="Pfam" id="PF01895"/>
    </source>
</evidence>
<name>A0A1H0ESN0_9BACT</name>
<dbReference type="SUPFAM" id="SSF109755">
    <property type="entry name" value="PhoU-like"/>
    <property type="match status" value="1"/>
</dbReference>
<dbReference type="Gene3D" id="1.20.58.220">
    <property type="entry name" value="Phosphate transport system protein phou homolog 2, domain 2"/>
    <property type="match status" value="1"/>
</dbReference>
<dbReference type="GO" id="GO:0045936">
    <property type="term" value="P:negative regulation of phosphate metabolic process"/>
    <property type="evidence" value="ECO:0007669"/>
    <property type="project" value="InterPro"/>
</dbReference>
<evidence type="ECO:0000256" key="4">
    <source>
        <dbReference type="ARBA" id="ARBA00022448"/>
    </source>
</evidence>
<dbReference type="NCBIfam" id="TIGR02135">
    <property type="entry name" value="phoU_full"/>
    <property type="match status" value="1"/>
</dbReference>
<dbReference type="OrthoDB" id="9814256at2"/>
<evidence type="ECO:0000256" key="3">
    <source>
        <dbReference type="ARBA" id="ARBA00011738"/>
    </source>
</evidence>
<proteinExistence type="inferred from homology"/>
<dbReference type="RefSeq" id="WP_092065766.1">
    <property type="nucleotide sequence ID" value="NZ_FNIN01000009.1"/>
</dbReference>
<dbReference type="GO" id="GO:0005737">
    <property type="term" value="C:cytoplasm"/>
    <property type="evidence" value="ECO:0007669"/>
    <property type="project" value="UniProtKB-SubCell"/>
</dbReference>
<dbReference type="AlphaFoldDB" id="A0A1H0ESN0"/>
<comment type="similarity">
    <text evidence="2 8">Belongs to the PhoU family.</text>
</comment>
<evidence type="ECO:0000256" key="8">
    <source>
        <dbReference type="PIRNR" id="PIRNR003107"/>
    </source>
</evidence>
<comment type="subunit">
    <text evidence="3 8">Homodimer.</text>
</comment>
<evidence type="ECO:0000313" key="11">
    <source>
        <dbReference type="Proteomes" id="UP000199602"/>
    </source>
</evidence>
<keyword evidence="6 8" id="KW-0592">Phosphate transport</keyword>
<dbReference type="InterPro" id="IPR028366">
    <property type="entry name" value="PhoU"/>
</dbReference>
<dbReference type="InterPro" id="IPR026022">
    <property type="entry name" value="PhoU_dom"/>
</dbReference>
<feature type="domain" description="PhoU" evidence="9">
    <location>
        <begin position="17"/>
        <end position="103"/>
    </location>
</feature>
<sequence>MTTHLQQELEVLKENVLTMVSEVKQSLQKVCKAFALLDADLAQEVIESDQDINESEVKIDEQALRLLALEGPVARDLRFILGCMRIAVDLERIGDECANIAEATIMLSCKPVLGFYERIQVMGEKSARMLDLAVSSFFQPNADLAIDVCKMDYEIDELNSQITKYIIQYMTEETPAIERSVQAINITRRFERIADLATNIAESAVFVDKGINIKHYCQFDNR</sequence>
<dbReference type="Pfam" id="PF01895">
    <property type="entry name" value="PhoU"/>
    <property type="match status" value="2"/>
</dbReference>
<dbReference type="PIRSF" id="PIRSF003107">
    <property type="entry name" value="PhoU"/>
    <property type="match status" value="1"/>
</dbReference>
<reference evidence="10 11" key="1">
    <citation type="submission" date="2016-10" db="EMBL/GenBank/DDBJ databases">
        <authorList>
            <person name="de Groot N.N."/>
        </authorList>
    </citation>
    <scope>NUCLEOTIDE SEQUENCE [LARGE SCALE GENOMIC DNA]</scope>
    <source>
        <strain evidence="10 11">DSM 15269</strain>
    </source>
</reference>
<dbReference type="Proteomes" id="UP000199602">
    <property type="component" value="Unassembled WGS sequence"/>
</dbReference>
<feature type="domain" description="PhoU" evidence="9">
    <location>
        <begin position="121"/>
        <end position="203"/>
    </location>
</feature>
<evidence type="ECO:0000313" key="10">
    <source>
        <dbReference type="EMBL" id="SDN85372.1"/>
    </source>
</evidence>
<keyword evidence="4 8" id="KW-0813">Transport</keyword>
<comment type="subcellular location">
    <subcellularLocation>
        <location evidence="1 8">Cytoplasm</location>
    </subcellularLocation>
</comment>
<keyword evidence="5 8" id="KW-0963">Cytoplasm</keyword>
<gene>
    <name evidence="10" type="ORF">SAMN04488516_10931</name>
</gene>